<protein>
    <submittedName>
        <fullName evidence="1">Uncharacterized protein</fullName>
    </submittedName>
</protein>
<gene>
    <name evidence="1" type="ORF">GCM10008955_30890</name>
</gene>
<organism evidence="1 2">
    <name type="scientific">Deinococcus malanensis</name>
    <dbReference type="NCBI Taxonomy" id="1706855"/>
    <lineage>
        <taxon>Bacteria</taxon>
        <taxon>Thermotogati</taxon>
        <taxon>Deinococcota</taxon>
        <taxon>Deinococci</taxon>
        <taxon>Deinococcales</taxon>
        <taxon>Deinococcaceae</taxon>
        <taxon>Deinococcus</taxon>
    </lineage>
</organism>
<name>A0ABQ2F2U0_9DEIO</name>
<accession>A0ABQ2F2U0</accession>
<evidence type="ECO:0000313" key="2">
    <source>
        <dbReference type="Proteomes" id="UP000647587"/>
    </source>
</evidence>
<dbReference type="Proteomes" id="UP000647587">
    <property type="component" value="Unassembled WGS sequence"/>
</dbReference>
<sequence>MVVLSRRCGPISVRRGAAGMNGTLAEAIQAVWRIADVKLVWAPAGTCCGLAVSHVRTGVIATLPCTSKGVMTLAWQPGQSGQQ</sequence>
<evidence type="ECO:0000313" key="1">
    <source>
        <dbReference type="EMBL" id="GGK34756.1"/>
    </source>
</evidence>
<reference evidence="2" key="1">
    <citation type="journal article" date="2019" name="Int. J. Syst. Evol. Microbiol.">
        <title>The Global Catalogue of Microorganisms (GCM) 10K type strain sequencing project: providing services to taxonomists for standard genome sequencing and annotation.</title>
        <authorList>
            <consortium name="The Broad Institute Genomics Platform"/>
            <consortium name="The Broad Institute Genome Sequencing Center for Infectious Disease"/>
            <person name="Wu L."/>
            <person name="Ma J."/>
        </authorList>
    </citation>
    <scope>NUCLEOTIDE SEQUENCE [LARGE SCALE GENOMIC DNA]</scope>
    <source>
        <strain evidence="2">JCM 30331</strain>
    </source>
</reference>
<comment type="caution">
    <text evidence="1">The sequence shown here is derived from an EMBL/GenBank/DDBJ whole genome shotgun (WGS) entry which is preliminary data.</text>
</comment>
<dbReference type="EMBL" id="BMPP01000014">
    <property type="protein sequence ID" value="GGK34756.1"/>
    <property type="molecule type" value="Genomic_DNA"/>
</dbReference>
<proteinExistence type="predicted"/>
<keyword evidence="2" id="KW-1185">Reference proteome</keyword>